<evidence type="ECO:0000313" key="3">
    <source>
        <dbReference type="Proteomes" id="UP001139193"/>
    </source>
</evidence>
<name>A0A9X1VN26_9BACT</name>
<dbReference type="RefSeq" id="WP_241937351.1">
    <property type="nucleotide sequence ID" value="NZ_JALBGC010000004.1"/>
</dbReference>
<organism evidence="2 3">
    <name type="scientific">Hymenobacter cyanobacteriorum</name>
    <dbReference type="NCBI Taxonomy" id="2926463"/>
    <lineage>
        <taxon>Bacteria</taxon>
        <taxon>Pseudomonadati</taxon>
        <taxon>Bacteroidota</taxon>
        <taxon>Cytophagia</taxon>
        <taxon>Cytophagales</taxon>
        <taxon>Hymenobacteraceae</taxon>
        <taxon>Hymenobacter</taxon>
    </lineage>
</organism>
<accession>A0A9X1VN26</accession>
<sequence>MKNMFTIVGCCLLSAAAFASTNLPGKSALAGRQQSSVAVAASANVSHDAVLICHKGREITVDAHAVPAHLAHGDKLGSCTSTPPGDIDPK</sequence>
<reference evidence="2" key="1">
    <citation type="submission" date="2022-03" db="EMBL/GenBank/DDBJ databases">
        <title>Bacterial whole genome sequence for Hymenobacter sp. DH14.</title>
        <authorList>
            <person name="Le V."/>
        </authorList>
    </citation>
    <scope>NUCLEOTIDE SEQUENCE</scope>
    <source>
        <strain evidence="2">DH14</strain>
    </source>
</reference>
<dbReference type="EMBL" id="JALBGC010000004">
    <property type="protein sequence ID" value="MCI1189131.1"/>
    <property type="molecule type" value="Genomic_DNA"/>
</dbReference>
<gene>
    <name evidence="2" type="ORF">MON38_17035</name>
</gene>
<keyword evidence="1" id="KW-0732">Signal</keyword>
<feature type="signal peptide" evidence="1">
    <location>
        <begin position="1"/>
        <end position="19"/>
    </location>
</feature>
<dbReference type="Proteomes" id="UP001139193">
    <property type="component" value="Unassembled WGS sequence"/>
</dbReference>
<keyword evidence="3" id="KW-1185">Reference proteome</keyword>
<comment type="caution">
    <text evidence="2">The sequence shown here is derived from an EMBL/GenBank/DDBJ whole genome shotgun (WGS) entry which is preliminary data.</text>
</comment>
<feature type="chain" id="PRO_5040978541" evidence="1">
    <location>
        <begin position="20"/>
        <end position="90"/>
    </location>
</feature>
<protein>
    <submittedName>
        <fullName evidence="2">Uncharacterized protein</fullName>
    </submittedName>
</protein>
<dbReference type="AlphaFoldDB" id="A0A9X1VN26"/>
<evidence type="ECO:0000256" key="1">
    <source>
        <dbReference type="SAM" id="SignalP"/>
    </source>
</evidence>
<evidence type="ECO:0000313" key="2">
    <source>
        <dbReference type="EMBL" id="MCI1189131.1"/>
    </source>
</evidence>
<proteinExistence type="predicted"/>